<evidence type="ECO:0000313" key="1">
    <source>
        <dbReference type="EMBL" id="CUV16229.1"/>
    </source>
</evidence>
<dbReference type="AlphaFoldDB" id="A0A0S4U2P0"/>
<reference evidence="1" key="1">
    <citation type="submission" date="2015-10" db="EMBL/GenBank/DDBJ databases">
        <authorList>
            <person name="Gilbert D.G."/>
        </authorList>
    </citation>
    <scope>NUCLEOTIDE SEQUENCE</scope>
    <source>
        <strain evidence="1">Phyl III-seqv23</strain>
    </source>
</reference>
<name>A0A0S4U2P0_RALSL</name>
<protein>
    <submittedName>
        <fullName evidence="1">Uncharacterized protein</fullName>
    </submittedName>
</protein>
<accession>A0A0S4U2P0</accession>
<sequence length="168" mass="18453">MSTNNISANENKSASEEFAYKDRSGRWVAGFSSRRDAMLAGIDAGQHSVVTAELTNQCPSYFARFEAKHILRQMIEGLASGEHQGKLISSEAARLFLNQIADANMTDGLEAGKSSPEWIKQLDLMNRIEQCVADWIAAVQPTLPFPKFIRYGSEHVHMGGGNLGIPLL</sequence>
<proteinExistence type="predicted"/>
<gene>
    <name evidence="1" type="ORF">PSS4_v1_50014</name>
</gene>
<dbReference type="EMBL" id="LN899821">
    <property type="protein sequence ID" value="CUV16229.1"/>
    <property type="molecule type" value="Genomic_DNA"/>
</dbReference>
<organism evidence="1">
    <name type="scientific">Ralstonia solanacearum</name>
    <name type="common">Pseudomonas solanacearum</name>
    <dbReference type="NCBI Taxonomy" id="305"/>
    <lineage>
        <taxon>Bacteria</taxon>
        <taxon>Pseudomonadati</taxon>
        <taxon>Pseudomonadota</taxon>
        <taxon>Betaproteobacteria</taxon>
        <taxon>Burkholderiales</taxon>
        <taxon>Burkholderiaceae</taxon>
        <taxon>Ralstonia</taxon>
        <taxon>Ralstonia solanacearum species complex</taxon>
    </lineage>
</organism>